<dbReference type="Proteomes" id="UP000470771">
    <property type="component" value="Unassembled WGS sequence"/>
</dbReference>
<evidence type="ECO:0000313" key="2">
    <source>
        <dbReference type="Proteomes" id="UP000470771"/>
    </source>
</evidence>
<name>A0A6N9NGZ5_9FLAO</name>
<comment type="caution">
    <text evidence="1">The sequence shown here is derived from an EMBL/GenBank/DDBJ whole genome shotgun (WGS) entry which is preliminary data.</text>
</comment>
<gene>
    <name evidence="1" type="ORF">GQN54_03230</name>
</gene>
<proteinExistence type="predicted"/>
<evidence type="ECO:0000313" key="1">
    <source>
        <dbReference type="EMBL" id="NBG65112.1"/>
    </source>
</evidence>
<organism evidence="1 2">
    <name type="scientific">Acidiluteibacter ferrifornacis</name>
    <dbReference type="NCBI Taxonomy" id="2692424"/>
    <lineage>
        <taxon>Bacteria</taxon>
        <taxon>Pseudomonadati</taxon>
        <taxon>Bacteroidota</taxon>
        <taxon>Flavobacteriia</taxon>
        <taxon>Flavobacteriales</taxon>
        <taxon>Cryomorphaceae</taxon>
        <taxon>Acidiluteibacter</taxon>
    </lineage>
</organism>
<dbReference type="RefSeq" id="WP_160631938.1">
    <property type="nucleotide sequence ID" value="NZ_WWNE01000004.1"/>
</dbReference>
<dbReference type="EMBL" id="WWNE01000004">
    <property type="protein sequence ID" value="NBG65112.1"/>
    <property type="molecule type" value="Genomic_DNA"/>
</dbReference>
<reference evidence="1 2" key="1">
    <citation type="submission" date="2019-12" db="EMBL/GenBank/DDBJ databases">
        <authorList>
            <person name="Zhao J."/>
        </authorList>
    </citation>
    <scope>NUCLEOTIDE SEQUENCE [LARGE SCALE GENOMIC DNA]</scope>
    <source>
        <strain evidence="1 2">S-15</strain>
    </source>
</reference>
<accession>A0A6N9NGZ5</accession>
<keyword evidence="2" id="KW-1185">Reference proteome</keyword>
<protein>
    <submittedName>
        <fullName evidence="1">Uncharacterized protein</fullName>
    </submittedName>
</protein>
<sequence length="130" mass="15032">MKKKWVIKQIDDDKVLHFLLKKKIFDHRADCTFLPLDENVDSIQKHDADIFLVNFGLADNESSLSHLSKSESNRAIIALVNSKKQLNQLSAEINLPYIEKGKDSISKITDIIESTIFNLYERERRITMSI</sequence>
<dbReference type="AlphaFoldDB" id="A0A6N9NGZ5"/>